<accession>A0A4R6RNG7</accession>
<keyword evidence="3" id="KW-1185">Reference proteome</keyword>
<dbReference type="Pfam" id="PF13557">
    <property type="entry name" value="Phenol_MetA_deg"/>
    <property type="match status" value="1"/>
</dbReference>
<name>A0A4R6RNG7_9BURK</name>
<dbReference type="RefSeq" id="WP_133605898.1">
    <property type="nucleotide sequence ID" value="NZ_SNXW01000001.1"/>
</dbReference>
<keyword evidence="1" id="KW-0732">Signal</keyword>
<organism evidence="2 3">
    <name type="scientific">Aquabacterium commune</name>
    <dbReference type="NCBI Taxonomy" id="70586"/>
    <lineage>
        <taxon>Bacteria</taxon>
        <taxon>Pseudomonadati</taxon>
        <taxon>Pseudomonadota</taxon>
        <taxon>Betaproteobacteria</taxon>
        <taxon>Burkholderiales</taxon>
        <taxon>Aquabacterium</taxon>
    </lineage>
</organism>
<dbReference type="OrthoDB" id="191143at2"/>
<comment type="caution">
    <text evidence="2">The sequence shown here is derived from an EMBL/GenBank/DDBJ whole genome shotgun (WGS) entry which is preliminary data.</text>
</comment>
<feature type="signal peptide" evidence="1">
    <location>
        <begin position="1"/>
        <end position="31"/>
    </location>
</feature>
<evidence type="ECO:0000256" key="1">
    <source>
        <dbReference type="SAM" id="SignalP"/>
    </source>
</evidence>
<sequence length="301" mass="32596">MSLSKSLFPSLRASALAAVACCTLTSQSAHAIDIDAGDYTALPEGTNVVALYGQHAQRNSLYARGDQVNGNYGLDSNIGVLRIIHFTKIAGYIVDPQILLPFGELKAKGDVAPVLSKGSGVADAIFAATVWTLNDPVNRRYLGITPFVYAPIGNYDRNKALNLGENRWKYALQVGYIHGIGEKFTVDLAADVTVYGKNNRANAAGQTLEQNQSYQLQAFLRYDLRPGIDLRAGLSRGYSGSNQLDGVSQANTGNRVDKFQLGTAAFITPTTQVMALWGKDLTVSNGFKENSRINVRLLQLF</sequence>
<dbReference type="EMBL" id="SNXW01000001">
    <property type="protein sequence ID" value="TDP88269.1"/>
    <property type="molecule type" value="Genomic_DNA"/>
</dbReference>
<dbReference type="Proteomes" id="UP000294593">
    <property type="component" value="Unassembled WGS sequence"/>
</dbReference>
<reference evidence="2 3" key="1">
    <citation type="submission" date="2019-03" db="EMBL/GenBank/DDBJ databases">
        <title>Genomic Encyclopedia of Type Strains, Phase IV (KMG-IV): sequencing the most valuable type-strain genomes for metagenomic binning, comparative biology and taxonomic classification.</title>
        <authorList>
            <person name="Goeker M."/>
        </authorList>
    </citation>
    <scope>NUCLEOTIDE SEQUENCE [LARGE SCALE GENOMIC DNA]</scope>
    <source>
        <strain evidence="2 3">DSM 11901</strain>
    </source>
</reference>
<evidence type="ECO:0000313" key="3">
    <source>
        <dbReference type="Proteomes" id="UP000294593"/>
    </source>
</evidence>
<feature type="chain" id="PRO_5020667924" description="Outer membrane beta-barrel porin/alpha-amylase" evidence="1">
    <location>
        <begin position="32"/>
        <end position="301"/>
    </location>
</feature>
<evidence type="ECO:0008006" key="4">
    <source>
        <dbReference type="Google" id="ProtNLM"/>
    </source>
</evidence>
<dbReference type="InterPro" id="IPR025737">
    <property type="entry name" value="FApF"/>
</dbReference>
<protein>
    <recommendedName>
        <fullName evidence="4">Outer membrane beta-barrel porin/alpha-amylase</fullName>
    </recommendedName>
</protein>
<proteinExistence type="predicted"/>
<dbReference type="AlphaFoldDB" id="A0A4R6RNG7"/>
<evidence type="ECO:0000313" key="2">
    <source>
        <dbReference type="EMBL" id="TDP88269.1"/>
    </source>
</evidence>
<gene>
    <name evidence="2" type="ORF">EV672_101414</name>
</gene>